<sequence length="326" mass="36294">MANSASASPTPAAGDHPRVLIRSFLSRETCKELEFVHRSCGAAGYRPSVLSTSLPHLAATGCGHLLLPFVPVRERLRDVVESFFDCHFDLFIEFTGLISWCKGASIGWHSDDNKPYLRQRAFTAVCYLNNHGEDYKGGILQFQDGDPSSIIPVAGVSKSTFTSLMRNIFSQDVVIYTADSRNVHCVNEVTEGERLTLTVWFTRDRAYDEDPKLLNFLSQTSLNCEPTEQKSYIPLPASDNMYWFSYDQSGFDIRCARVHVLGFSFHSSGGSHNTSALPAEDDPIELLGKQLRLGRGDYVFEKIFSNSLHALQVSFIFSVALISAVD</sequence>
<accession>A0A835EF04</accession>
<dbReference type="PANTHER" id="PTHR14049:SF9">
    <property type="entry name" value="PROCOLLAGEN-PROLINE 3-DIOXYGENASE"/>
    <property type="match status" value="1"/>
</dbReference>
<dbReference type="InterPro" id="IPR005123">
    <property type="entry name" value="Oxoglu/Fe-dep_dioxygenase_dom"/>
</dbReference>
<keyword evidence="1" id="KW-0560">Oxidoreductase</keyword>
<name>A0A835EF04_9POAL</name>
<keyword evidence="4" id="KW-1185">Reference proteome</keyword>
<dbReference type="Gene3D" id="2.60.120.620">
    <property type="entry name" value="q2cbj1_9rhob like domain"/>
    <property type="match status" value="1"/>
</dbReference>
<dbReference type="PANTHER" id="PTHR14049">
    <property type="entry name" value="LEPRECAN 1"/>
    <property type="match status" value="1"/>
</dbReference>
<dbReference type="OrthoDB" id="427071at2759"/>
<evidence type="ECO:0000313" key="4">
    <source>
        <dbReference type="Proteomes" id="UP000636709"/>
    </source>
</evidence>
<evidence type="ECO:0000259" key="2">
    <source>
        <dbReference type="PROSITE" id="PS51471"/>
    </source>
</evidence>
<dbReference type="Pfam" id="PF13640">
    <property type="entry name" value="2OG-FeII_Oxy_3"/>
    <property type="match status" value="1"/>
</dbReference>
<dbReference type="GO" id="GO:0046872">
    <property type="term" value="F:metal ion binding"/>
    <property type="evidence" value="ECO:0007669"/>
    <property type="project" value="UniProtKB-KW"/>
</dbReference>
<dbReference type="PROSITE" id="PS51471">
    <property type="entry name" value="FE2OG_OXY"/>
    <property type="match status" value="1"/>
</dbReference>
<evidence type="ECO:0000256" key="1">
    <source>
        <dbReference type="RuleBase" id="RU003682"/>
    </source>
</evidence>
<evidence type="ECO:0000313" key="3">
    <source>
        <dbReference type="EMBL" id="KAF8683482.1"/>
    </source>
</evidence>
<comment type="caution">
    <text evidence="3">The sequence shown here is derived from an EMBL/GenBank/DDBJ whole genome shotgun (WGS) entry which is preliminary data.</text>
</comment>
<reference evidence="3" key="1">
    <citation type="submission" date="2020-07" db="EMBL/GenBank/DDBJ databases">
        <title>Genome sequence and genetic diversity analysis of an under-domesticated orphan crop, white fonio (Digitaria exilis).</title>
        <authorList>
            <person name="Bennetzen J.L."/>
            <person name="Chen S."/>
            <person name="Ma X."/>
            <person name="Wang X."/>
            <person name="Yssel A.E.J."/>
            <person name="Chaluvadi S.R."/>
            <person name="Johnson M."/>
            <person name="Gangashetty P."/>
            <person name="Hamidou F."/>
            <person name="Sanogo M.D."/>
            <person name="Zwaenepoel A."/>
            <person name="Wallace J."/>
            <person name="Van De Peer Y."/>
            <person name="Van Deynze A."/>
        </authorList>
    </citation>
    <scope>NUCLEOTIDE SEQUENCE</scope>
    <source>
        <tissue evidence="3">Leaves</tissue>
    </source>
</reference>
<dbReference type="AlphaFoldDB" id="A0A835EF04"/>
<dbReference type="InterPro" id="IPR044862">
    <property type="entry name" value="Pro_4_hyd_alph_FE2OG_OXY"/>
</dbReference>
<keyword evidence="1" id="KW-0479">Metal-binding</keyword>
<organism evidence="3 4">
    <name type="scientific">Digitaria exilis</name>
    <dbReference type="NCBI Taxonomy" id="1010633"/>
    <lineage>
        <taxon>Eukaryota</taxon>
        <taxon>Viridiplantae</taxon>
        <taxon>Streptophyta</taxon>
        <taxon>Embryophyta</taxon>
        <taxon>Tracheophyta</taxon>
        <taxon>Spermatophyta</taxon>
        <taxon>Magnoliopsida</taxon>
        <taxon>Liliopsida</taxon>
        <taxon>Poales</taxon>
        <taxon>Poaceae</taxon>
        <taxon>PACMAD clade</taxon>
        <taxon>Panicoideae</taxon>
        <taxon>Panicodae</taxon>
        <taxon>Paniceae</taxon>
        <taxon>Anthephorinae</taxon>
        <taxon>Digitaria</taxon>
    </lineage>
</organism>
<dbReference type="GO" id="GO:0016491">
    <property type="term" value="F:oxidoreductase activity"/>
    <property type="evidence" value="ECO:0007669"/>
    <property type="project" value="UniProtKB-KW"/>
</dbReference>
<dbReference type="InterPro" id="IPR039575">
    <property type="entry name" value="P3H"/>
</dbReference>
<protein>
    <recommendedName>
        <fullName evidence="2">Fe2OG dioxygenase domain-containing protein</fullName>
    </recommendedName>
</protein>
<comment type="similarity">
    <text evidence="1">Belongs to the iron/ascorbate-dependent oxidoreductase family.</text>
</comment>
<dbReference type="GO" id="GO:0032963">
    <property type="term" value="P:collagen metabolic process"/>
    <property type="evidence" value="ECO:0007669"/>
    <property type="project" value="InterPro"/>
</dbReference>
<feature type="domain" description="Fe2OG dioxygenase" evidence="2">
    <location>
        <begin position="82"/>
        <end position="203"/>
    </location>
</feature>
<dbReference type="EMBL" id="JACEFO010002102">
    <property type="protein sequence ID" value="KAF8683482.1"/>
    <property type="molecule type" value="Genomic_DNA"/>
</dbReference>
<keyword evidence="1" id="KW-0408">Iron</keyword>
<dbReference type="Proteomes" id="UP000636709">
    <property type="component" value="Unassembled WGS sequence"/>
</dbReference>
<proteinExistence type="inferred from homology"/>
<gene>
    <name evidence="3" type="ORF">HU200_044389</name>
</gene>